<dbReference type="InterPro" id="IPR036388">
    <property type="entry name" value="WH-like_DNA-bd_sf"/>
</dbReference>
<dbReference type="InterPro" id="IPR001789">
    <property type="entry name" value="Sig_transdc_resp-reg_receiver"/>
</dbReference>
<dbReference type="KEGG" id="ahe:Arch_1664"/>
<keyword evidence="1 7" id="KW-0597">Phosphoprotein</keyword>
<evidence type="ECO:0000256" key="5">
    <source>
        <dbReference type="ARBA" id="ARBA00023163"/>
    </source>
</evidence>
<dbReference type="InterPro" id="IPR011006">
    <property type="entry name" value="CheY-like_superfamily"/>
</dbReference>
<keyword evidence="2" id="KW-0902">Two-component regulatory system</keyword>
<evidence type="ECO:0000256" key="1">
    <source>
        <dbReference type="ARBA" id="ARBA00022553"/>
    </source>
</evidence>
<evidence type="ECO:0000256" key="7">
    <source>
        <dbReference type="PROSITE-ProRule" id="PRU00169"/>
    </source>
</evidence>
<proteinExistence type="predicted"/>
<feature type="domain" description="Response regulatory" evidence="9">
    <location>
        <begin position="4"/>
        <end position="115"/>
    </location>
</feature>
<dbReference type="InterPro" id="IPR039420">
    <property type="entry name" value="WalR-like"/>
</dbReference>
<feature type="DNA-binding region" description="OmpR/PhoB-type" evidence="8">
    <location>
        <begin position="127"/>
        <end position="226"/>
    </location>
</feature>
<evidence type="ECO:0000259" key="10">
    <source>
        <dbReference type="PROSITE" id="PS51755"/>
    </source>
</evidence>
<organism evidence="11 12">
    <name type="scientific">Arcanobacterium haemolyticum (strain ATCC 9345 / DSM 20595 / CCM 5947 / CCUG 17215 / LMG 16163 / NBRC 15585 / NCTC 8452 / 11018)</name>
    <dbReference type="NCBI Taxonomy" id="644284"/>
    <lineage>
        <taxon>Bacteria</taxon>
        <taxon>Bacillati</taxon>
        <taxon>Actinomycetota</taxon>
        <taxon>Actinomycetes</taxon>
        <taxon>Actinomycetales</taxon>
        <taxon>Actinomycetaceae</taxon>
        <taxon>Arcanobacterium</taxon>
    </lineage>
</organism>
<dbReference type="GO" id="GO:0006355">
    <property type="term" value="P:regulation of DNA-templated transcription"/>
    <property type="evidence" value="ECO:0007669"/>
    <property type="project" value="InterPro"/>
</dbReference>
<dbReference type="PANTHER" id="PTHR48111:SF72">
    <property type="entry name" value="SENSORY TRANSDUCTION PROTEIN REGX3"/>
    <property type="match status" value="1"/>
</dbReference>
<dbReference type="SMART" id="SM00862">
    <property type="entry name" value="Trans_reg_C"/>
    <property type="match status" value="1"/>
</dbReference>
<dbReference type="STRING" id="644284.Arch_1664"/>
<keyword evidence="5" id="KW-0804">Transcription</keyword>
<dbReference type="HOGENOM" id="CLU_000445_30_4_11"/>
<keyword evidence="12" id="KW-1185">Reference proteome</keyword>
<dbReference type="PROSITE" id="PS50110">
    <property type="entry name" value="RESPONSE_REGULATORY"/>
    <property type="match status" value="1"/>
</dbReference>
<dbReference type="CDD" id="cd00383">
    <property type="entry name" value="trans_reg_C"/>
    <property type="match status" value="1"/>
</dbReference>
<dbReference type="PANTHER" id="PTHR48111">
    <property type="entry name" value="REGULATOR OF RPOS"/>
    <property type="match status" value="1"/>
</dbReference>
<evidence type="ECO:0000256" key="2">
    <source>
        <dbReference type="ARBA" id="ARBA00023012"/>
    </source>
</evidence>
<gene>
    <name evidence="11" type="ordered locus">Arch_1664</name>
</gene>
<dbReference type="GO" id="GO:0000976">
    <property type="term" value="F:transcription cis-regulatory region binding"/>
    <property type="evidence" value="ECO:0007669"/>
    <property type="project" value="TreeGrafter"/>
</dbReference>
<dbReference type="PROSITE" id="PS51755">
    <property type="entry name" value="OMPR_PHOB"/>
    <property type="match status" value="1"/>
</dbReference>
<dbReference type="Gene3D" id="6.10.250.690">
    <property type="match status" value="1"/>
</dbReference>
<accession>D7BL19</accession>
<name>D7BL19_ARCHD</name>
<reference evidence="11 12" key="1">
    <citation type="journal article" date="2010" name="Stand. Genomic Sci.">
        <title>Complete genome sequence of Arcanobacterium haemolyticum type strain (11018).</title>
        <authorList>
            <person name="Yasawong M."/>
            <person name="Teshima H."/>
            <person name="Lapidus A."/>
            <person name="Nolan M."/>
            <person name="Lucas S."/>
            <person name="Glavina Del Rio T."/>
            <person name="Tice H."/>
            <person name="Cheng J."/>
            <person name="Bruce D."/>
            <person name="Detter C."/>
            <person name="Tapia R."/>
            <person name="Han C."/>
            <person name="Goodwin L."/>
            <person name="Pitluck S."/>
            <person name="Liolios K."/>
            <person name="Ivanova N."/>
            <person name="Mavromatis K."/>
            <person name="Mikhailova N."/>
            <person name="Pati A."/>
            <person name="Chen A."/>
            <person name="Palaniappan K."/>
            <person name="Land M."/>
            <person name="Hauser L."/>
            <person name="Chang Y."/>
            <person name="Jeffries C."/>
            <person name="Rohde M."/>
            <person name="Sikorski J."/>
            <person name="Pukall R."/>
            <person name="Goker M."/>
            <person name="Woyke T."/>
            <person name="Bristow J."/>
            <person name="Eisen J."/>
            <person name="Markowitz V."/>
            <person name="Hugenholtz P."/>
            <person name="Kyrpides N."/>
            <person name="Klenk H."/>
        </authorList>
    </citation>
    <scope>NUCLEOTIDE SEQUENCE [LARGE SCALE GENOMIC DNA]</scope>
    <source>
        <strain evidence="12">ATCC 9345 / DSM 20595 / CCUG 17215 / LMG 16163 / NBRC 15585 / NCTC 8452 / 11018</strain>
    </source>
</reference>
<dbReference type="FunFam" id="1.10.10.10:FF:000018">
    <property type="entry name" value="DNA-binding response regulator ResD"/>
    <property type="match status" value="1"/>
</dbReference>
<dbReference type="EMBL" id="CP002045">
    <property type="protein sequence ID" value="ADH93349.1"/>
    <property type="molecule type" value="Genomic_DNA"/>
</dbReference>
<dbReference type="Proteomes" id="UP000000376">
    <property type="component" value="Chromosome"/>
</dbReference>
<dbReference type="Gene3D" id="1.10.10.10">
    <property type="entry name" value="Winged helix-like DNA-binding domain superfamily/Winged helix DNA-binding domain"/>
    <property type="match status" value="1"/>
</dbReference>
<evidence type="ECO:0000259" key="9">
    <source>
        <dbReference type="PROSITE" id="PS50110"/>
    </source>
</evidence>
<evidence type="ECO:0000256" key="4">
    <source>
        <dbReference type="ARBA" id="ARBA00023125"/>
    </source>
</evidence>
<dbReference type="Pfam" id="PF00072">
    <property type="entry name" value="Response_reg"/>
    <property type="match status" value="1"/>
</dbReference>
<keyword evidence="4 8" id="KW-0238">DNA-binding</keyword>
<dbReference type="Pfam" id="PF00486">
    <property type="entry name" value="Trans_reg_C"/>
    <property type="match status" value="1"/>
</dbReference>
<dbReference type="Gene3D" id="3.40.50.2300">
    <property type="match status" value="1"/>
</dbReference>
<evidence type="ECO:0000256" key="3">
    <source>
        <dbReference type="ARBA" id="ARBA00023015"/>
    </source>
</evidence>
<sequence length="229" mass="25689">MMVTVLIVDDEATFRDVLRFNLNRDGYDVLTASNGVQALDVYKKADVILLDLMLPEMSGEDVCRKIRQHSSVPIIMVTAKESEIDKVVGLEIGADDYVTKPYSYRELVARIRAILRRTGAEPATEEPQPITIGRVTIDPVAHVVYVDHQPISMPLREYELLEYLMENAGRVVTRGQILDRIWGIGYVGDSKTLDVHVKRIRSKIEKDPVNPSLLVTVRGVGYKIVTPSA</sequence>
<evidence type="ECO:0000256" key="6">
    <source>
        <dbReference type="ARBA" id="ARBA00041201"/>
    </source>
</evidence>
<dbReference type="InterPro" id="IPR016032">
    <property type="entry name" value="Sig_transdc_resp-reg_C-effctor"/>
</dbReference>
<dbReference type="FunFam" id="3.40.50.2300:FF:000001">
    <property type="entry name" value="DNA-binding response regulator PhoB"/>
    <property type="match status" value="1"/>
</dbReference>
<dbReference type="InterPro" id="IPR001867">
    <property type="entry name" value="OmpR/PhoB-type_DNA-bd"/>
</dbReference>
<dbReference type="GO" id="GO:0000156">
    <property type="term" value="F:phosphorelay response regulator activity"/>
    <property type="evidence" value="ECO:0007669"/>
    <property type="project" value="TreeGrafter"/>
</dbReference>
<dbReference type="GO" id="GO:0032993">
    <property type="term" value="C:protein-DNA complex"/>
    <property type="evidence" value="ECO:0007669"/>
    <property type="project" value="TreeGrafter"/>
</dbReference>
<protein>
    <recommendedName>
        <fullName evidence="6">Sensory transduction protein RegX3</fullName>
    </recommendedName>
</protein>
<dbReference type="SUPFAM" id="SSF46894">
    <property type="entry name" value="C-terminal effector domain of the bipartite response regulators"/>
    <property type="match status" value="1"/>
</dbReference>
<dbReference type="SMART" id="SM00448">
    <property type="entry name" value="REC"/>
    <property type="match status" value="1"/>
</dbReference>
<dbReference type="eggNOG" id="COG0745">
    <property type="taxonomic scope" value="Bacteria"/>
</dbReference>
<dbReference type="GO" id="GO:0005829">
    <property type="term" value="C:cytosol"/>
    <property type="evidence" value="ECO:0007669"/>
    <property type="project" value="TreeGrafter"/>
</dbReference>
<keyword evidence="3" id="KW-0805">Transcription regulation</keyword>
<evidence type="ECO:0000256" key="8">
    <source>
        <dbReference type="PROSITE-ProRule" id="PRU01091"/>
    </source>
</evidence>
<evidence type="ECO:0000313" key="12">
    <source>
        <dbReference type="Proteomes" id="UP000000376"/>
    </source>
</evidence>
<dbReference type="SUPFAM" id="SSF52172">
    <property type="entry name" value="CheY-like"/>
    <property type="match status" value="1"/>
</dbReference>
<dbReference type="AlphaFoldDB" id="D7BL19"/>
<feature type="modified residue" description="4-aspartylphosphate" evidence="7">
    <location>
        <position position="51"/>
    </location>
</feature>
<feature type="domain" description="OmpR/PhoB-type" evidence="10">
    <location>
        <begin position="127"/>
        <end position="226"/>
    </location>
</feature>
<evidence type="ECO:0000313" key="11">
    <source>
        <dbReference type="EMBL" id="ADH93349.1"/>
    </source>
</evidence>